<protein>
    <submittedName>
        <fullName evidence="1">Bm439</fullName>
    </submittedName>
</protein>
<organism evidence="1">
    <name type="scientific">Brugia malayi</name>
    <name type="common">Filarial nematode worm</name>
    <dbReference type="NCBI Taxonomy" id="6279"/>
    <lineage>
        <taxon>Eukaryota</taxon>
        <taxon>Metazoa</taxon>
        <taxon>Ecdysozoa</taxon>
        <taxon>Nematoda</taxon>
        <taxon>Chromadorea</taxon>
        <taxon>Rhabditida</taxon>
        <taxon>Spirurina</taxon>
        <taxon>Spiruromorpha</taxon>
        <taxon>Filarioidea</taxon>
        <taxon>Onchocercidae</taxon>
        <taxon>Brugia</taxon>
    </lineage>
</organism>
<reference evidence="1" key="1">
    <citation type="journal article" date="2007" name="Science">
        <title>Draft genome of the filarial nematode parasite Brugia malayi.</title>
        <authorList>
            <person name="Ghedin E."/>
            <person name="Wang S."/>
            <person name="Spiro D."/>
            <person name="Caler E."/>
            <person name="Zhao Q."/>
            <person name="Crabtree J."/>
            <person name="Allen J.E."/>
            <person name="Delcher A.L."/>
            <person name="Guiliano D.B."/>
            <person name="Miranda-Saavedra D."/>
            <person name="Angiuoli S.V."/>
            <person name="Creasy T."/>
            <person name="Amedeo P."/>
            <person name="Haas B."/>
            <person name="El-Sayed N.M."/>
            <person name="Wortman J.R."/>
            <person name="Feldblyum T."/>
            <person name="Tallon L."/>
            <person name="Schatz M."/>
            <person name="Shumway M."/>
            <person name="Koo H."/>
            <person name="Salzberg S.L."/>
            <person name="Schobel S."/>
            <person name="Pertea M."/>
            <person name="Pop M."/>
            <person name="White O."/>
            <person name="Barton G.J."/>
            <person name="Carlow C.K."/>
            <person name="Crawford M.J."/>
            <person name="Daub J."/>
            <person name="Dimmic M.W."/>
            <person name="Estes C.F."/>
            <person name="Foster J.M."/>
            <person name="Ganatra M."/>
            <person name="Gregory W.F."/>
            <person name="Johnson N.M."/>
            <person name="Jin J."/>
            <person name="Komuniecki R."/>
            <person name="Korf I."/>
            <person name="Kumar S."/>
            <person name="Laney S."/>
            <person name="Li B.W."/>
            <person name="Li W."/>
            <person name="Lindblom T.H."/>
            <person name="Lustigman S."/>
            <person name="Ma D."/>
            <person name="Maina C.V."/>
            <person name="Martin D.M."/>
            <person name="McCarter J.P."/>
            <person name="McReynolds L."/>
            <person name="Mitreva M."/>
            <person name="Nutman T.B."/>
            <person name="Parkinson J."/>
            <person name="Peregrin-Alvarez J.M."/>
            <person name="Poole C."/>
            <person name="Ren Q."/>
            <person name="Saunders L."/>
            <person name="Sluder A.E."/>
            <person name="Smith K."/>
            <person name="Stanke M."/>
            <person name="Unnasch T.R."/>
            <person name="Ware J."/>
            <person name="Wei A.D."/>
            <person name="Weil G."/>
            <person name="Williams D.J."/>
            <person name="Zhang Y."/>
            <person name="Williams S.A."/>
            <person name="Fraser-Liggett C."/>
            <person name="Slatko B."/>
            <person name="Blaxter M.L."/>
            <person name="Scott A.L."/>
        </authorList>
    </citation>
    <scope>NUCLEOTIDE SEQUENCE</scope>
    <source>
        <strain evidence="1">FR3</strain>
    </source>
</reference>
<reference evidence="1" key="2">
    <citation type="submission" date="2012-12" db="EMBL/GenBank/DDBJ databases">
        <authorList>
            <consortium name="WormBase Consortium"/>
            <person name="Ghedin E."/>
            <person name="Paulini M."/>
        </authorList>
    </citation>
    <scope>NUCLEOTIDE SEQUENCE</scope>
    <source>
        <strain evidence="1">FR3</strain>
    </source>
</reference>
<accession>A0A1I9G216</accession>
<evidence type="ECO:0000313" key="1">
    <source>
        <dbReference type="EMBL" id="CDP95358.1"/>
    </source>
</evidence>
<name>A0A1I9G216_BRUMA</name>
<proteinExistence type="predicted"/>
<dbReference type="EMBL" id="LN856939">
    <property type="protein sequence ID" value="CDP95358.1"/>
    <property type="molecule type" value="Genomic_DNA"/>
</dbReference>
<dbReference type="AlphaFoldDB" id="A0A1I9G216"/>
<gene>
    <name evidence="1" type="primary">Bm439</name>
    <name evidence="1" type="ORF">BM_Bm439</name>
</gene>
<sequence length="50" mass="6054">MHFSNITAYKLCTRFIGSKKPYLLLQFYRDAMKTFHPDEMGSSTDYYHIW</sequence>